<dbReference type="Pfam" id="PF01584">
    <property type="entry name" value="CheW"/>
    <property type="match status" value="1"/>
</dbReference>
<dbReference type="OrthoDB" id="9790406at2"/>
<dbReference type="GO" id="GO:0006935">
    <property type="term" value="P:chemotaxis"/>
    <property type="evidence" value="ECO:0007669"/>
    <property type="project" value="InterPro"/>
</dbReference>
<dbReference type="EMBL" id="RBZV01000007">
    <property type="protein sequence ID" value="RKP46456.1"/>
    <property type="molecule type" value="Genomic_DNA"/>
</dbReference>
<dbReference type="AlphaFoldDB" id="A0A494XDB3"/>
<dbReference type="InterPro" id="IPR039315">
    <property type="entry name" value="CheW"/>
</dbReference>
<dbReference type="PANTHER" id="PTHR22617:SF23">
    <property type="entry name" value="CHEMOTAXIS PROTEIN CHEW"/>
    <property type="match status" value="1"/>
</dbReference>
<accession>A0A494XDB3</accession>
<comment type="caution">
    <text evidence="2">The sequence shown here is derived from an EMBL/GenBank/DDBJ whole genome shotgun (WGS) entry which is preliminary data.</text>
</comment>
<dbReference type="Gene3D" id="2.40.50.180">
    <property type="entry name" value="CheA-289, Domain 4"/>
    <property type="match status" value="1"/>
</dbReference>
<sequence>MKRTERRGAIDWADARHRLDSVEQALADHAALPPDTLKAILEARARSLAAEPPLPRGNGVEILAFKLAQEHYAIETTWVREVLVLRDLVPMPSTPAFVLGVVNVRGKIISVLDIKTFFELPEKGLTDLNRVILLSDGAMEFGLLADVIEGVRFIEADDLQPPLPTLTGIRAEYLMGITRQRQVVLDGRKLLADPAIVVIGE</sequence>
<feature type="domain" description="CheW-like" evidence="1">
    <location>
        <begin position="59"/>
        <end position="201"/>
    </location>
</feature>
<evidence type="ECO:0000313" key="3">
    <source>
        <dbReference type="Proteomes" id="UP000280434"/>
    </source>
</evidence>
<dbReference type="PROSITE" id="PS50851">
    <property type="entry name" value="CHEW"/>
    <property type="match status" value="1"/>
</dbReference>
<dbReference type="InterPro" id="IPR036061">
    <property type="entry name" value="CheW-like_dom_sf"/>
</dbReference>
<dbReference type="SMART" id="SM00260">
    <property type="entry name" value="CheW"/>
    <property type="match status" value="1"/>
</dbReference>
<dbReference type="InterPro" id="IPR002545">
    <property type="entry name" value="CheW-lke_dom"/>
</dbReference>
<evidence type="ECO:0000259" key="1">
    <source>
        <dbReference type="PROSITE" id="PS50851"/>
    </source>
</evidence>
<dbReference type="PANTHER" id="PTHR22617">
    <property type="entry name" value="CHEMOTAXIS SENSOR HISTIDINE KINASE-RELATED"/>
    <property type="match status" value="1"/>
</dbReference>
<name>A0A494XDB3_9BURK</name>
<protein>
    <submittedName>
        <fullName evidence="2">Purine-binding chemotaxis protein CheW</fullName>
    </submittedName>
</protein>
<dbReference type="Gene3D" id="2.30.30.40">
    <property type="entry name" value="SH3 Domains"/>
    <property type="match status" value="1"/>
</dbReference>
<dbReference type="RefSeq" id="WP_121279308.1">
    <property type="nucleotide sequence ID" value="NZ_RBZV01000007.1"/>
</dbReference>
<dbReference type="GO" id="GO:0007165">
    <property type="term" value="P:signal transduction"/>
    <property type="evidence" value="ECO:0007669"/>
    <property type="project" value="InterPro"/>
</dbReference>
<proteinExistence type="predicted"/>
<gene>
    <name evidence="2" type="ORF">D7S89_17685</name>
</gene>
<dbReference type="SUPFAM" id="SSF50341">
    <property type="entry name" value="CheW-like"/>
    <property type="match status" value="1"/>
</dbReference>
<keyword evidence="3" id="KW-1185">Reference proteome</keyword>
<dbReference type="GO" id="GO:0005829">
    <property type="term" value="C:cytosol"/>
    <property type="evidence" value="ECO:0007669"/>
    <property type="project" value="TreeGrafter"/>
</dbReference>
<dbReference type="Proteomes" id="UP000280434">
    <property type="component" value="Unassembled WGS sequence"/>
</dbReference>
<reference evidence="2 3" key="1">
    <citation type="submission" date="2018-10" db="EMBL/GenBank/DDBJ databases">
        <title>Paraburkholderia sp. 7MK8-2, isolated from soil.</title>
        <authorList>
            <person name="Gao Z.-H."/>
            <person name="Qiu L.-H."/>
        </authorList>
    </citation>
    <scope>NUCLEOTIDE SEQUENCE [LARGE SCALE GENOMIC DNA]</scope>
    <source>
        <strain evidence="2 3">7MK8-2</strain>
    </source>
</reference>
<evidence type="ECO:0000313" key="2">
    <source>
        <dbReference type="EMBL" id="RKP46456.1"/>
    </source>
</evidence>
<organism evidence="2 3">
    <name type="scientific">Trinickia fusca</name>
    <dbReference type="NCBI Taxonomy" id="2419777"/>
    <lineage>
        <taxon>Bacteria</taxon>
        <taxon>Pseudomonadati</taxon>
        <taxon>Pseudomonadota</taxon>
        <taxon>Betaproteobacteria</taxon>
        <taxon>Burkholderiales</taxon>
        <taxon>Burkholderiaceae</taxon>
        <taxon>Trinickia</taxon>
    </lineage>
</organism>